<dbReference type="InterPro" id="IPR036890">
    <property type="entry name" value="HATPase_C_sf"/>
</dbReference>
<dbReference type="PANTHER" id="PTHR35801">
    <property type="entry name" value="PHOSPHOSERINE PHOSPHATASE RSBX"/>
    <property type="match status" value="1"/>
</dbReference>
<dbReference type="Pfam" id="PF07228">
    <property type="entry name" value="SpoIIE"/>
    <property type="match status" value="1"/>
</dbReference>
<dbReference type="Pfam" id="PF13581">
    <property type="entry name" value="HATPase_c_2"/>
    <property type="match status" value="1"/>
</dbReference>
<gene>
    <name evidence="2" type="ORF">ACFQ1Z_10355</name>
</gene>
<keyword evidence="2" id="KW-0378">Hydrolase</keyword>
<feature type="domain" description="PPM-type phosphatase" evidence="1">
    <location>
        <begin position="141"/>
        <end position="333"/>
    </location>
</feature>
<dbReference type="InterPro" id="IPR036457">
    <property type="entry name" value="PPM-type-like_dom_sf"/>
</dbReference>
<keyword evidence="2" id="KW-0547">Nucleotide-binding</keyword>
<dbReference type="PANTHER" id="PTHR35801:SF1">
    <property type="entry name" value="PHOSPHOSERINE PHOSPHATASE RSBX"/>
    <property type="match status" value="1"/>
</dbReference>
<dbReference type="EC" id="3.1.3.16" evidence="2"/>
<keyword evidence="2" id="KW-0067">ATP-binding</keyword>
<evidence type="ECO:0000313" key="3">
    <source>
        <dbReference type="Proteomes" id="UP001597128"/>
    </source>
</evidence>
<dbReference type="Gene3D" id="3.30.565.10">
    <property type="entry name" value="Histidine kinase-like ATPase, C-terminal domain"/>
    <property type="match status" value="1"/>
</dbReference>
<dbReference type="CDD" id="cd16934">
    <property type="entry name" value="HATPase_RsbT-like"/>
    <property type="match status" value="1"/>
</dbReference>
<dbReference type="RefSeq" id="WP_379057456.1">
    <property type="nucleotide sequence ID" value="NZ_JBHTKB010000002.1"/>
</dbReference>
<accession>A0ABW3FAV6</accession>
<dbReference type="InterPro" id="IPR001932">
    <property type="entry name" value="PPM-type_phosphatase-like_dom"/>
</dbReference>
<dbReference type="Gene3D" id="3.60.40.10">
    <property type="entry name" value="PPM-type phosphatase domain"/>
    <property type="match status" value="1"/>
</dbReference>
<dbReference type="InterPro" id="IPR003594">
    <property type="entry name" value="HATPase_dom"/>
</dbReference>
<comment type="caution">
    <text evidence="2">The sequence shown here is derived from an EMBL/GenBank/DDBJ whole genome shotgun (WGS) entry which is preliminary data.</text>
</comment>
<dbReference type="SUPFAM" id="SSF55874">
    <property type="entry name" value="ATPase domain of HSP90 chaperone/DNA topoisomerase II/histidine kinase"/>
    <property type="match status" value="1"/>
</dbReference>
<proteinExistence type="predicted"/>
<name>A0ABW3FAV6_9PROT</name>
<keyword evidence="3" id="KW-1185">Reference proteome</keyword>
<dbReference type="EMBL" id="JBHTKB010000002">
    <property type="protein sequence ID" value="MFD0913949.1"/>
    <property type="molecule type" value="Genomic_DNA"/>
</dbReference>
<evidence type="ECO:0000313" key="2">
    <source>
        <dbReference type="EMBL" id="MFD0913949.1"/>
    </source>
</evidence>
<organism evidence="2 3">
    <name type="scientific">Methylophilus luteus</name>
    <dbReference type="NCBI Taxonomy" id="640108"/>
    <lineage>
        <taxon>Bacteria</taxon>
        <taxon>Pseudomonadati</taxon>
        <taxon>Pseudomonadota</taxon>
        <taxon>Betaproteobacteria</taxon>
        <taxon>Nitrosomonadales</taxon>
        <taxon>Methylophilaceae</taxon>
        <taxon>Methylophilus</taxon>
    </lineage>
</organism>
<dbReference type="InterPro" id="IPR039248">
    <property type="entry name" value="Ptase_RsbX"/>
</dbReference>
<reference evidence="3" key="1">
    <citation type="journal article" date="2019" name="Int. J. Syst. Evol. Microbiol.">
        <title>The Global Catalogue of Microorganisms (GCM) 10K type strain sequencing project: providing services to taxonomists for standard genome sequencing and annotation.</title>
        <authorList>
            <consortium name="The Broad Institute Genomics Platform"/>
            <consortium name="The Broad Institute Genome Sequencing Center for Infectious Disease"/>
            <person name="Wu L."/>
            <person name="Ma J."/>
        </authorList>
    </citation>
    <scope>NUCLEOTIDE SEQUENCE [LARGE SCALE GENOMIC DNA]</scope>
    <source>
        <strain evidence="3">CCUG 58412</strain>
    </source>
</reference>
<dbReference type="GO" id="GO:0005524">
    <property type="term" value="F:ATP binding"/>
    <property type="evidence" value="ECO:0007669"/>
    <property type="project" value="UniProtKB-KW"/>
</dbReference>
<sequence length="336" mass="36149">MNFGTQSCHNIGELSEVSSVRRAGVDLSRKLGFDDIRSGELAIIITEAATNIGKHAKSGQIYLRPISQGDKHGIEVLAVDSGPGMHNVAINFEDGNSSTGTSGTGLGAIKRLAHFIDIYSEQDKGTVLLMIMWADPAVIAHNFWEIGNMCLPLASEPVCGDSWTAVAASNTLSVVVADGLGHGQGAADASLLAVQALHDDPELFPNRLMQNSHQLMRGSRGAAVAIAKVDVSANELRYCGVGNIAGCIVAAESRQHLISHNGIVGNNMHKTQEFLHKWSEDSIVIMHSDGIGTKWTMQQYPELEKRHSAVIAAVIHRDFTRGRDDATIVVFKRILN</sequence>
<evidence type="ECO:0000259" key="1">
    <source>
        <dbReference type="SMART" id="SM00331"/>
    </source>
</evidence>
<dbReference type="Proteomes" id="UP001597128">
    <property type="component" value="Unassembled WGS sequence"/>
</dbReference>
<dbReference type="SMART" id="SM00331">
    <property type="entry name" value="PP2C_SIG"/>
    <property type="match status" value="1"/>
</dbReference>
<dbReference type="GO" id="GO:0004722">
    <property type="term" value="F:protein serine/threonine phosphatase activity"/>
    <property type="evidence" value="ECO:0007669"/>
    <property type="project" value="UniProtKB-EC"/>
</dbReference>
<protein>
    <submittedName>
        <fullName evidence="2">ATP-binding SpoIIE family protein phosphatase</fullName>
        <ecNumber evidence="2">3.1.3.16</ecNumber>
    </submittedName>
</protein>
<dbReference type="SUPFAM" id="SSF81606">
    <property type="entry name" value="PP2C-like"/>
    <property type="match status" value="1"/>
</dbReference>